<dbReference type="EMBL" id="JAUHTQ010000001">
    <property type="protein sequence ID" value="MDN4492136.1"/>
    <property type="molecule type" value="Genomic_DNA"/>
</dbReference>
<dbReference type="SMART" id="SM00490">
    <property type="entry name" value="HELICc"/>
    <property type="match status" value="1"/>
</dbReference>
<dbReference type="InterPro" id="IPR022138">
    <property type="entry name" value="DUF3670"/>
</dbReference>
<dbReference type="InterPro" id="IPR000330">
    <property type="entry name" value="SNF2_N"/>
</dbReference>
<organism evidence="4 5">
    <name type="scientific">Ureibacillus aquaedulcis</name>
    <dbReference type="NCBI Taxonomy" id="3058421"/>
    <lineage>
        <taxon>Bacteria</taxon>
        <taxon>Bacillati</taxon>
        <taxon>Bacillota</taxon>
        <taxon>Bacilli</taxon>
        <taxon>Bacillales</taxon>
        <taxon>Caryophanaceae</taxon>
        <taxon>Ureibacillus</taxon>
    </lineage>
</organism>
<keyword evidence="4" id="KW-0547">Nucleotide-binding</keyword>
<accession>A0ABT8GLG2</accession>
<comment type="caution">
    <text evidence="4">The sequence shown here is derived from an EMBL/GenBank/DDBJ whole genome shotgun (WGS) entry which is preliminary data.</text>
</comment>
<keyword evidence="4" id="KW-0067">ATP-binding</keyword>
<dbReference type="Pfam" id="PF12419">
    <property type="entry name" value="DUF3670"/>
    <property type="match status" value="1"/>
</dbReference>
<evidence type="ECO:0000256" key="1">
    <source>
        <dbReference type="ARBA" id="ARBA00022801"/>
    </source>
</evidence>
<dbReference type="GO" id="GO:0016787">
    <property type="term" value="F:hydrolase activity"/>
    <property type="evidence" value="ECO:0007669"/>
    <property type="project" value="UniProtKB-KW"/>
</dbReference>
<dbReference type="PROSITE" id="PS51192">
    <property type="entry name" value="HELICASE_ATP_BIND_1"/>
    <property type="match status" value="1"/>
</dbReference>
<dbReference type="InterPro" id="IPR049730">
    <property type="entry name" value="SNF2/RAD54-like_C"/>
</dbReference>
<dbReference type="EC" id="3.6.4.-" evidence="4"/>
<reference evidence="4" key="1">
    <citation type="submission" date="2023-07" db="EMBL/GenBank/DDBJ databases">
        <title>Ureibacillus sp. isolated from freshwater well.</title>
        <authorList>
            <person name="Kirdat K."/>
            <person name="Bhatt A."/>
            <person name="Teware R."/>
            <person name="Bhavsar Y."/>
            <person name="Yadav A."/>
        </authorList>
    </citation>
    <scope>NUCLEOTIDE SEQUENCE</scope>
    <source>
        <strain evidence="4">BA0131</strain>
    </source>
</reference>
<dbReference type="Pfam" id="PF00271">
    <property type="entry name" value="Helicase_C"/>
    <property type="match status" value="1"/>
</dbReference>
<dbReference type="SMART" id="SM00487">
    <property type="entry name" value="DEXDc"/>
    <property type="match status" value="1"/>
</dbReference>
<gene>
    <name evidence="4" type="ORF">QYB95_01170</name>
</gene>
<dbReference type="PROSITE" id="PS51194">
    <property type="entry name" value="HELICASE_CTER"/>
    <property type="match status" value="1"/>
</dbReference>
<dbReference type="Pfam" id="PF00176">
    <property type="entry name" value="SNF2-rel_dom"/>
    <property type="match status" value="1"/>
</dbReference>
<dbReference type="InterPro" id="IPR014001">
    <property type="entry name" value="Helicase_ATP-bd"/>
</dbReference>
<evidence type="ECO:0000259" key="2">
    <source>
        <dbReference type="PROSITE" id="PS51192"/>
    </source>
</evidence>
<dbReference type="SUPFAM" id="SSF52540">
    <property type="entry name" value="P-loop containing nucleoside triphosphate hydrolases"/>
    <property type="match status" value="2"/>
</dbReference>
<evidence type="ECO:0000313" key="5">
    <source>
        <dbReference type="Proteomes" id="UP001172743"/>
    </source>
</evidence>
<dbReference type="GO" id="GO:0004386">
    <property type="term" value="F:helicase activity"/>
    <property type="evidence" value="ECO:0007669"/>
    <property type="project" value="UniProtKB-KW"/>
</dbReference>
<dbReference type="InterPro" id="IPR001650">
    <property type="entry name" value="Helicase_C-like"/>
</dbReference>
<proteinExistence type="predicted"/>
<dbReference type="PANTHER" id="PTHR10799">
    <property type="entry name" value="SNF2/RAD54 HELICASE FAMILY"/>
    <property type="match status" value="1"/>
</dbReference>
<dbReference type="Gene3D" id="3.40.50.10810">
    <property type="entry name" value="Tandem AAA-ATPase domain"/>
    <property type="match status" value="1"/>
</dbReference>
<dbReference type="RefSeq" id="WP_301136241.1">
    <property type="nucleotide sequence ID" value="NZ_JAUHTQ010000001.1"/>
</dbReference>
<dbReference type="Gene3D" id="3.40.50.300">
    <property type="entry name" value="P-loop containing nucleotide triphosphate hydrolases"/>
    <property type="match status" value="1"/>
</dbReference>
<evidence type="ECO:0000313" key="4">
    <source>
        <dbReference type="EMBL" id="MDN4492136.1"/>
    </source>
</evidence>
<dbReference type="InterPro" id="IPR038718">
    <property type="entry name" value="SNF2-like_sf"/>
</dbReference>
<dbReference type="InterPro" id="IPR027417">
    <property type="entry name" value="P-loop_NTPase"/>
</dbReference>
<dbReference type="CDD" id="cd18793">
    <property type="entry name" value="SF2_C_SNF"/>
    <property type="match status" value="1"/>
</dbReference>
<dbReference type="CDD" id="cd18012">
    <property type="entry name" value="DEXQc_arch_SWI2_SNF2"/>
    <property type="match status" value="1"/>
</dbReference>
<evidence type="ECO:0000259" key="3">
    <source>
        <dbReference type="PROSITE" id="PS51194"/>
    </source>
</evidence>
<dbReference type="Proteomes" id="UP001172743">
    <property type="component" value="Unassembled WGS sequence"/>
</dbReference>
<feature type="domain" description="Helicase ATP-binding" evidence="2">
    <location>
        <begin position="481"/>
        <end position="646"/>
    </location>
</feature>
<feature type="domain" description="Helicase C-terminal" evidence="3">
    <location>
        <begin position="776"/>
        <end position="930"/>
    </location>
</feature>
<sequence>MTEIQLTPFTKTIRLSIEELTPAFFSVTAFNDDHAPLSPHQWTRQLFFRYEPNFFGLNANVSETDIRLTTVELVDLLSPFYKHPFIQLKGEDDQSERLLAMMNGIQLLWNNSALWDYVVTEEKESGEVTFTFQLPESFLEDESVRGFTNDKGIALQEFESLLAQAAYQKLAFASLHPRDLPALLPFFKNGGWPLNKDRSLGNVKVAIRLSEPEESASEWLLETVISSTKTSKLWTPAIRKRHLPVEKALPEKWLEFADDIVNQQTQMLGLMDLSAYHVSPDTFIHTSIEDGDVRKLLRDDFAKLSALGFEVVLPAWLRELKQTKMRVRVSASNQSQKSVAGLDDILAFKWQLSMNGEEINAEEFRKIVEENREFVRIGDEWFRMDVNWMNEIRELMDKAEEENWTVRELLFRELPNELTAPLEEEDDSESDDPLFAFEMNRSLQEYVEQLTTKKGLPPIPQPAGLQAELRPYQQEGFEWLTFMRDQKFGAVLADDMGLGKTVQMISYLLYTIENLNETDPTIIICPTSVLGNWQKELDRFAPSLKVMTHYGSNRLKDENFKSALQSEKPNVVLSTYGTISQDIEFLEHIDWATVTLDEAQNIKNMQTLQSRAIRRLYGKHHIALTGTPIENRLSELWAIFDFIHKGYLGSFGKFQEQFIIPIEREESDRHKEILRNKIRPFLMRRTKNDPDLLLNLPEKQETKEFCGLTSEQAALYEGYIEDTLSQLEVMTAFEKKGRILQMLSKLKQLCNHPALYLKEPLDDAKTLLNRSIKLKRIVELAADIVDNGEQCLIFTQYIGMGQLLQHCFSELYNIDIPFLTGSMPKQQRDRLVDSFQAGEFPIFLLSLKAGGTGLNLTAANHVLHADRWWNPAVENQATDRAYRIGQTQFVQVHKFITIGTIEEKIDKMIEIKSALSEELIQSSNWLTELQEDELMDLLMLDTHAMK</sequence>
<protein>
    <submittedName>
        <fullName evidence="4">DEAD/DEAH box helicase</fullName>
        <ecNumber evidence="4">3.6.4.-</ecNumber>
    </submittedName>
</protein>
<keyword evidence="5" id="KW-1185">Reference proteome</keyword>
<name>A0ABT8GLG2_9BACL</name>
<keyword evidence="1 4" id="KW-0378">Hydrolase</keyword>
<keyword evidence="4" id="KW-0347">Helicase</keyword>